<evidence type="ECO:0000313" key="1">
    <source>
        <dbReference type="EMBL" id="OEH75252.1"/>
    </source>
</evidence>
<dbReference type="VEuPathDB" id="ToxoDB:cyc_02657"/>
<proteinExistence type="predicted"/>
<organism evidence="1 2">
    <name type="scientific">Cyclospora cayetanensis</name>
    <dbReference type="NCBI Taxonomy" id="88456"/>
    <lineage>
        <taxon>Eukaryota</taxon>
        <taxon>Sar</taxon>
        <taxon>Alveolata</taxon>
        <taxon>Apicomplexa</taxon>
        <taxon>Conoidasida</taxon>
        <taxon>Coccidia</taxon>
        <taxon>Eucoccidiorida</taxon>
        <taxon>Eimeriorina</taxon>
        <taxon>Eimeriidae</taxon>
        <taxon>Cyclospora</taxon>
    </lineage>
</organism>
<keyword evidence="2" id="KW-1185">Reference proteome</keyword>
<dbReference type="Proteomes" id="UP000095192">
    <property type="component" value="Unassembled WGS sequence"/>
</dbReference>
<accession>A0A1D3CVN8</accession>
<name>A0A1D3CVN8_9EIME</name>
<gene>
    <name evidence="1" type="ORF">cyc_02657</name>
</gene>
<evidence type="ECO:0000313" key="2">
    <source>
        <dbReference type="Proteomes" id="UP000095192"/>
    </source>
</evidence>
<protein>
    <submittedName>
        <fullName evidence="1">Uncharacterized protein</fullName>
    </submittedName>
</protein>
<dbReference type="InParanoid" id="A0A1D3CVN8"/>
<dbReference type="EMBL" id="JROU02001784">
    <property type="protein sequence ID" value="OEH75252.1"/>
    <property type="molecule type" value="Genomic_DNA"/>
</dbReference>
<comment type="caution">
    <text evidence="1">The sequence shown here is derived from an EMBL/GenBank/DDBJ whole genome shotgun (WGS) entry which is preliminary data.</text>
</comment>
<dbReference type="AlphaFoldDB" id="A0A1D3CVN8"/>
<sequence>MGVSCLSPAETDAHASRIRRYAAADADVQMRKRSAHSPKALGKAEKAAASDVSCLLSAFVASFAPELSLPLLGMLREQRQLQCMQRNACRSIPDESLLKRRCSQREEVVGAAAHIYETLQWQLLWSRIQAGCSGRCGGSSGGVGRRHRGAAAAAFPEFVFSGDRREGNGSLQHEAPYKEEASCAKLQTQTHCVVEDHQQTASFTQKKPPSPPDSCVAPSASPSHCSNCKLSACTSAAATCVMRLQ</sequence>
<reference evidence="1 2" key="1">
    <citation type="journal article" date="2016" name="BMC Genomics">
        <title>Comparative genomics reveals Cyclospora cayetanensis possesses coccidia-like metabolism and invasion components but unique surface antigens.</title>
        <authorList>
            <person name="Liu S."/>
            <person name="Wang L."/>
            <person name="Zheng H."/>
            <person name="Xu Z."/>
            <person name="Roellig D.M."/>
            <person name="Li N."/>
            <person name="Frace M.A."/>
            <person name="Tang K."/>
            <person name="Arrowood M.J."/>
            <person name="Moss D.M."/>
            <person name="Zhang L."/>
            <person name="Feng Y."/>
            <person name="Xiao L."/>
        </authorList>
    </citation>
    <scope>NUCLEOTIDE SEQUENCE [LARGE SCALE GENOMIC DNA]</scope>
    <source>
        <strain evidence="1 2">CHN_HEN01</strain>
    </source>
</reference>